<dbReference type="Proteomes" id="UP001242368">
    <property type="component" value="Unassembled WGS sequence"/>
</dbReference>
<sequence>MLKKLFYQLFCCIIFLFCYAASAQYTTKHYIAPAPWQYWSNSNEIVIGTLSTTPVQVTLRKSDGTLITDALTVVVNAPISYRFVGSSFIQRNEVNQLYNDRGLIVEATAPVLVNLRNIDSDTGANSVTYIKGNASLVSFGDEGKGLEFRVGYYRISTMGLTNTAPVYSVMATENGTTVNLPAGPVTLNEGQSRLFFANIGYLVTADKPVVMNTGNWGDTPWTATPPSNGQDGTFDQIAPVHVLGTQYLVVRGSGDVTTATQQSLNYGGEQTTIVTTEDNTSIVITNFTQTGAFVNTTTQVVPLAGGNYTFYHGNAINQYSSSLIVSDKRVIVYSGTAVGAETDISTVLPIGGCSGITNIQTKKFISYNNTNLPYFGFTVIEHPTEPVLLNGANLETLTGTPRIQLGTTPFYMLTFQNTNVGNPADLILTSDMPLTTSIVQSGDGFSMAAFFSAFGQAAIAPVLVTTNDDCTVTIEAESGDDILEYEWFKDGVSVAVTDDNVYEALASGNYTVSIRKNCGWSNQSLPTFVEVEPCSDLSIEKTIKDQTLNQVTFVITVKNNDLNFTDNAVVVNDVLPSGYTYVSYTATQGTYDNVSGNWSVGTLAPGDSATIEILVNINENGVYLNTANVTGENIDKNPDNNTDTAIIELGRLKLTKRAEKPIYYQVGDVINYELTLTNTGTAAVQNINITDPNADPGSIIPDYVALLMPNQSITASAKHTITVTDFLAGEVSNQALANSSTPVGDVGTVSDDPDTPFINDPTIVKIERTADLDGNKDDGVLYYENEKDLNYVIVVKNNGPSSAVDVVVSDPMPAGITEMSWQSSRSTSGTGNLYDVIPIMKVGETVTYNVKLTVPKSFKGDLVNIVDISSESNEDPVPNCTACVDIDRQTVVIPKGISPNGDGLNDFLDLKAFHVAKITIHNRYGKEVYSRSPYSQEWNGQNSNGDPLPDGTYFYHIIVDGGFIYTGYIQLTREVK</sequence>
<accession>A0ABT8CQ41</accession>
<proteinExistence type="predicted"/>
<protein>
    <submittedName>
        <fullName evidence="4">Gliding motility-associated C-terminal domain-containing protein</fullName>
    </submittedName>
</protein>
<dbReference type="InterPro" id="IPR047589">
    <property type="entry name" value="DUF11_rpt"/>
</dbReference>
<evidence type="ECO:0000259" key="2">
    <source>
        <dbReference type="Pfam" id="PF01345"/>
    </source>
</evidence>
<feature type="domain" description="DUF11" evidence="2">
    <location>
        <begin position="786"/>
        <end position="878"/>
    </location>
</feature>
<dbReference type="RefSeq" id="WP_290362503.1">
    <property type="nucleotide sequence ID" value="NZ_JAUFQU010000001.1"/>
</dbReference>
<evidence type="ECO:0000313" key="4">
    <source>
        <dbReference type="EMBL" id="MDN3706430.1"/>
    </source>
</evidence>
<gene>
    <name evidence="4" type="ORF">QW060_04730</name>
</gene>
<dbReference type="Pfam" id="PF24346">
    <property type="entry name" value="DUF7507"/>
    <property type="match status" value="1"/>
</dbReference>
<dbReference type="InterPro" id="IPR001434">
    <property type="entry name" value="OmcB-like_DUF11"/>
</dbReference>
<feature type="signal peptide" evidence="1">
    <location>
        <begin position="1"/>
        <end position="23"/>
    </location>
</feature>
<dbReference type="InterPro" id="IPR026341">
    <property type="entry name" value="T9SS_type_B"/>
</dbReference>
<dbReference type="InterPro" id="IPR055354">
    <property type="entry name" value="DUF7507"/>
</dbReference>
<feature type="domain" description="DUF11" evidence="2">
    <location>
        <begin position="536"/>
        <end position="645"/>
    </location>
</feature>
<dbReference type="NCBIfam" id="TIGR04131">
    <property type="entry name" value="Bac_Flav_CTERM"/>
    <property type="match status" value="1"/>
</dbReference>
<comment type="caution">
    <text evidence="4">The sequence shown here is derived from an EMBL/GenBank/DDBJ whole genome shotgun (WGS) entry which is preliminary data.</text>
</comment>
<dbReference type="Pfam" id="PF01345">
    <property type="entry name" value="DUF11"/>
    <property type="match status" value="2"/>
</dbReference>
<reference evidence="5" key="1">
    <citation type="journal article" date="2019" name="Int. J. Syst. Evol. Microbiol.">
        <title>The Global Catalogue of Microorganisms (GCM) 10K type strain sequencing project: providing services to taxonomists for standard genome sequencing and annotation.</title>
        <authorList>
            <consortium name="The Broad Institute Genomics Platform"/>
            <consortium name="The Broad Institute Genome Sequencing Center for Infectious Disease"/>
            <person name="Wu L."/>
            <person name="Ma J."/>
        </authorList>
    </citation>
    <scope>NUCLEOTIDE SEQUENCE [LARGE SCALE GENOMIC DNA]</scope>
    <source>
        <strain evidence="5">CECT 7184</strain>
    </source>
</reference>
<name>A0ABT8CQ41_9FLAO</name>
<evidence type="ECO:0000256" key="1">
    <source>
        <dbReference type="SAM" id="SignalP"/>
    </source>
</evidence>
<dbReference type="Gene3D" id="2.60.40.4070">
    <property type="match status" value="1"/>
</dbReference>
<dbReference type="Gene3D" id="2.60.40.1170">
    <property type="entry name" value="Mu homology domain, subdomain B"/>
    <property type="match status" value="1"/>
</dbReference>
<feature type="chain" id="PRO_5045290142" evidence="1">
    <location>
        <begin position="24"/>
        <end position="976"/>
    </location>
</feature>
<dbReference type="PANTHER" id="PTHR34819:SF3">
    <property type="entry name" value="CELL SURFACE PROTEIN"/>
    <property type="match status" value="1"/>
</dbReference>
<dbReference type="NCBIfam" id="TIGR01451">
    <property type="entry name" value="B_ant_repeat"/>
    <property type="match status" value="2"/>
</dbReference>
<evidence type="ECO:0000259" key="3">
    <source>
        <dbReference type="Pfam" id="PF24346"/>
    </source>
</evidence>
<dbReference type="InterPro" id="IPR051172">
    <property type="entry name" value="Chlamydia_OmcB"/>
</dbReference>
<keyword evidence="5" id="KW-1185">Reference proteome</keyword>
<organism evidence="4 5">
    <name type="scientific">Paenimyroides ceti</name>
    <dbReference type="NCBI Taxonomy" id="395087"/>
    <lineage>
        <taxon>Bacteria</taxon>
        <taxon>Pseudomonadati</taxon>
        <taxon>Bacteroidota</taxon>
        <taxon>Flavobacteriia</taxon>
        <taxon>Flavobacteriales</taxon>
        <taxon>Flavobacteriaceae</taxon>
        <taxon>Paenimyroides</taxon>
    </lineage>
</organism>
<dbReference type="Pfam" id="PF13585">
    <property type="entry name" value="CHU_C"/>
    <property type="match status" value="1"/>
</dbReference>
<dbReference type="PANTHER" id="PTHR34819">
    <property type="entry name" value="LARGE CYSTEINE-RICH PERIPLASMIC PROTEIN OMCB"/>
    <property type="match status" value="1"/>
</dbReference>
<feature type="domain" description="DUF7507" evidence="3">
    <location>
        <begin position="652"/>
        <end position="745"/>
    </location>
</feature>
<dbReference type="EMBL" id="JAUFQU010000001">
    <property type="protein sequence ID" value="MDN3706430.1"/>
    <property type="molecule type" value="Genomic_DNA"/>
</dbReference>
<keyword evidence="1" id="KW-0732">Signal</keyword>
<evidence type="ECO:0000313" key="5">
    <source>
        <dbReference type="Proteomes" id="UP001242368"/>
    </source>
</evidence>